<dbReference type="Gramene" id="BGIOSGA013439-TA">
    <property type="protein sequence ID" value="BGIOSGA013439-PA"/>
    <property type="gene ID" value="BGIOSGA013439"/>
</dbReference>
<proteinExistence type="predicted"/>
<protein>
    <submittedName>
        <fullName evidence="2">Uncharacterized protein</fullName>
    </submittedName>
</protein>
<dbReference type="HOGENOM" id="CLU_1498677_0_0_1"/>
<accession>A2XLB4</accession>
<reference evidence="2 3" key="1">
    <citation type="journal article" date="2005" name="PLoS Biol.">
        <title>The genomes of Oryza sativa: a history of duplications.</title>
        <authorList>
            <person name="Yu J."/>
            <person name="Wang J."/>
            <person name="Lin W."/>
            <person name="Li S."/>
            <person name="Li H."/>
            <person name="Zhou J."/>
            <person name="Ni P."/>
            <person name="Dong W."/>
            <person name="Hu S."/>
            <person name="Zeng C."/>
            <person name="Zhang J."/>
            <person name="Zhang Y."/>
            <person name="Li R."/>
            <person name="Xu Z."/>
            <person name="Li S."/>
            <person name="Li X."/>
            <person name="Zheng H."/>
            <person name="Cong L."/>
            <person name="Lin L."/>
            <person name="Yin J."/>
            <person name="Geng J."/>
            <person name="Li G."/>
            <person name="Shi J."/>
            <person name="Liu J."/>
            <person name="Lv H."/>
            <person name="Li J."/>
            <person name="Wang J."/>
            <person name="Deng Y."/>
            <person name="Ran L."/>
            <person name="Shi X."/>
            <person name="Wang X."/>
            <person name="Wu Q."/>
            <person name="Li C."/>
            <person name="Ren X."/>
            <person name="Wang J."/>
            <person name="Wang X."/>
            <person name="Li D."/>
            <person name="Liu D."/>
            <person name="Zhang X."/>
            <person name="Ji Z."/>
            <person name="Zhao W."/>
            <person name="Sun Y."/>
            <person name="Zhang Z."/>
            <person name="Bao J."/>
            <person name="Han Y."/>
            <person name="Dong L."/>
            <person name="Ji J."/>
            <person name="Chen P."/>
            <person name="Wu S."/>
            <person name="Liu J."/>
            <person name="Xiao Y."/>
            <person name="Bu D."/>
            <person name="Tan J."/>
            <person name="Yang L."/>
            <person name="Ye C."/>
            <person name="Zhang J."/>
            <person name="Xu J."/>
            <person name="Zhou Y."/>
            <person name="Yu Y."/>
            <person name="Zhang B."/>
            <person name="Zhuang S."/>
            <person name="Wei H."/>
            <person name="Liu B."/>
            <person name="Lei M."/>
            <person name="Yu H."/>
            <person name="Li Y."/>
            <person name="Xu H."/>
            <person name="Wei S."/>
            <person name="He X."/>
            <person name="Fang L."/>
            <person name="Zhang Z."/>
            <person name="Zhang Y."/>
            <person name="Huang X."/>
            <person name="Su Z."/>
            <person name="Tong W."/>
            <person name="Li J."/>
            <person name="Tong Z."/>
            <person name="Li S."/>
            <person name="Ye J."/>
            <person name="Wang L."/>
            <person name="Fang L."/>
            <person name="Lei T."/>
            <person name="Chen C."/>
            <person name="Chen H."/>
            <person name="Xu Z."/>
            <person name="Li H."/>
            <person name="Huang H."/>
            <person name="Zhang F."/>
            <person name="Xu H."/>
            <person name="Li N."/>
            <person name="Zhao C."/>
            <person name="Li S."/>
            <person name="Dong L."/>
            <person name="Huang Y."/>
            <person name="Li L."/>
            <person name="Xi Y."/>
            <person name="Qi Q."/>
            <person name="Li W."/>
            <person name="Zhang B."/>
            <person name="Hu W."/>
            <person name="Zhang Y."/>
            <person name="Tian X."/>
            <person name="Jiao Y."/>
            <person name="Liang X."/>
            <person name="Jin J."/>
            <person name="Gao L."/>
            <person name="Zheng W."/>
            <person name="Hao B."/>
            <person name="Liu S."/>
            <person name="Wang W."/>
            <person name="Yuan L."/>
            <person name="Cao M."/>
            <person name="McDermott J."/>
            <person name="Samudrala R."/>
            <person name="Wang J."/>
            <person name="Wong G.K."/>
            <person name="Yang H."/>
        </authorList>
    </citation>
    <scope>NUCLEOTIDE SEQUENCE [LARGE SCALE GENOMIC DNA]</scope>
    <source>
        <strain evidence="3">cv. 93-11</strain>
    </source>
</reference>
<sequence length="180" mass="20349">MAARGAAKMEGGSQVVVVGDQLRRRWGQIWASHGRIRRPNWCLGGGGRCAHGGGRRRTGRRSTMCREGRGDGGPRPGDGDGRFWRPLARSAAWMTMVSCQCEVGASVASPAREWLREVKSELIYWGAMKLGNDNTLQFSRERHLQFQEDETTLQFVHYNTKLIGVYVSIVQENRWTREWA</sequence>
<dbReference type="AlphaFoldDB" id="A2XLB4"/>
<feature type="compositionally biased region" description="Basic and acidic residues" evidence="1">
    <location>
        <begin position="64"/>
        <end position="81"/>
    </location>
</feature>
<keyword evidence="3" id="KW-1185">Reference proteome</keyword>
<feature type="region of interest" description="Disordered" evidence="1">
    <location>
        <begin position="51"/>
        <end position="81"/>
    </location>
</feature>
<evidence type="ECO:0000313" key="2">
    <source>
        <dbReference type="EMBL" id="EAY91624.1"/>
    </source>
</evidence>
<dbReference type="Proteomes" id="UP000007015">
    <property type="component" value="Chromosome 3"/>
</dbReference>
<organism evidence="2 3">
    <name type="scientific">Oryza sativa subsp. indica</name>
    <name type="common">Rice</name>
    <dbReference type="NCBI Taxonomy" id="39946"/>
    <lineage>
        <taxon>Eukaryota</taxon>
        <taxon>Viridiplantae</taxon>
        <taxon>Streptophyta</taxon>
        <taxon>Embryophyta</taxon>
        <taxon>Tracheophyta</taxon>
        <taxon>Spermatophyta</taxon>
        <taxon>Magnoliopsida</taxon>
        <taxon>Liliopsida</taxon>
        <taxon>Poales</taxon>
        <taxon>Poaceae</taxon>
        <taxon>BOP clade</taxon>
        <taxon>Oryzoideae</taxon>
        <taxon>Oryzeae</taxon>
        <taxon>Oryzinae</taxon>
        <taxon>Oryza</taxon>
        <taxon>Oryza sativa</taxon>
    </lineage>
</organism>
<dbReference type="EMBL" id="CM000128">
    <property type="protein sequence ID" value="EAY91624.1"/>
    <property type="molecule type" value="Genomic_DNA"/>
</dbReference>
<evidence type="ECO:0000256" key="1">
    <source>
        <dbReference type="SAM" id="MobiDB-lite"/>
    </source>
</evidence>
<evidence type="ECO:0000313" key="3">
    <source>
        <dbReference type="Proteomes" id="UP000007015"/>
    </source>
</evidence>
<gene>
    <name evidence="2" type="ORF">OsI_13259</name>
</gene>
<name>A2XLB4_ORYSI</name>